<accession>A0A3D3R8R5</accession>
<dbReference type="SUPFAM" id="SSF53187">
    <property type="entry name" value="Zn-dependent exopeptidases"/>
    <property type="match status" value="1"/>
</dbReference>
<dbReference type="PANTHER" id="PTHR12147">
    <property type="entry name" value="METALLOPEPTIDASE M28 FAMILY MEMBER"/>
    <property type="match status" value="1"/>
</dbReference>
<organism evidence="2 3">
    <name type="scientific">Gimesia maris</name>
    <dbReference type="NCBI Taxonomy" id="122"/>
    <lineage>
        <taxon>Bacteria</taxon>
        <taxon>Pseudomonadati</taxon>
        <taxon>Planctomycetota</taxon>
        <taxon>Planctomycetia</taxon>
        <taxon>Planctomycetales</taxon>
        <taxon>Planctomycetaceae</taxon>
        <taxon>Gimesia</taxon>
    </lineage>
</organism>
<dbReference type="Gene3D" id="2.30.42.10">
    <property type="match status" value="2"/>
</dbReference>
<dbReference type="PROSITE" id="PS50106">
    <property type="entry name" value="PDZ"/>
    <property type="match status" value="2"/>
</dbReference>
<dbReference type="PANTHER" id="PTHR12147:SF26">
    <property type="entry name" value="PEPTIDASE M28 DOMAIN-CONTAINING PROTEIN"/>
    <property type="match status" value="1"/>
</dbReference>
<feature type="domain" description="PDZ" evidence="1">
    <location>
        <begin position="350"/>
        <end position="430"/>
    </location>
</feature>
<dbReference type="SUPFAM" id="SSF50156">
    <property type="entry name" value="PDZ domain-like"/>
    <property type="match status" value="2"/>
</dbReference>
<gene>
    <name evidence="2" type="ORF">DIT97_19865</name>
</gene>
<reference evidence="2 3" key="1">
    <citation type="journal article" date="2018" name="Nat. Biotechnol.">
        <title>A standardized bacterial taxonomy based on genome phylogeny substantially revises the tree of life.</title>
        <authorList>
            <person name="Parks D.H."/>
            <person name="Chuvochina M."/>
            <person name="Waite D.W."/>
            <person name="Rinke C."/>
            <person name="Skarshewski A."/>
            <person name="Chaumeil P.A."/>
            <person name="Hugenholtz P."/>
        </authorList>
    </citation>
    <scope>NUCLEOTIDE SEQUENCE [LARGE SCALE GENOMIC DNA]</scope>
    <source>
        <strain evidence="2">UBA9375</strain>
    </source>
</reference>
<dbReference type="GO" id="GO:0006508">
    <property type="term" value="P:proteolysis"/>
    <property type="evidence" value="ECO:0007669"/>
    <property type="project" value="InterPro"/>
</dbReference>
<dbReference type="Gene3D" id="3.40.630.10">
    <property type="entry name" value="Zn peptidases"/>
    <property type="match status" value="1"/>
</dbReference>
<dbReference type="InterPro" id="IPR045175">
    <property type="entry name" value="M28_fam"/>
</dbReference>
<protein>
    <recommendedName>
        <fullName evidence="1">PDZ domain-containing protein</fullName>
    </recommendedName>
</protein>
<name>A0A3D3R8R5_9PLAN</name>
<dbReference type="GO" id="GO:0008235">
    <property type="term" value="F:metalloexopeptidase activity"/>
    <property type="evidence" value="ECO:0007669"/>
    <property type="project" value="InterPro"/>
</dbReference>
<dbReference type="Proteomes" id="UP000263642">
    <property type="component" value="Unassembled WGS sequence"/>
</dbReference>
<feature type="domain" description="PDZ" evidence="1">
    <location>
        <begin position="434"/>
        <end position="494"/>
    </location>
</feature>
<dbReference type="Pfam" id="PF17820">
    <property type="entry name" value="PDZ_6"/>
    <property type="match status" value="1"/>
</dbReference>
<sequence length="528" mass="58723">MSIPPVANPVPCQRNQRLFPLIRLMLVCFVISIVNTDERLHAETNSAAVYKAAANSITVDELKSHIEFLASDSLEGREAGSQGGQAAGTYIRTFLQKHGIQPGMAEEGYFQEFDGGFRNIIGLIPGNDPELKKEYVVIGAHYDHVGYGKPSNSRGGVGQIHNGADDNASGTAALLEVIEAISLHKELPRRSILFVFWDAEEMGLLGSRHWMNHPTVPLDKVAIYLNLDMVGRLKEKPLTLFGSRSAYGLRSSTVRSNERETDLKIDFDSAIRPDSDHWPFYQKGIPFLMFHTGKHEDYHRPEDDSHKIDYRGARKSAQLLTQLTLDFALQSEKPQFRNANQDILSGIDQQARIDTSDPPRLGVAWNADIYSQGKLVLTQVMANTPAKKAGLKVGDEIVEIDGKSPIAEQGFGALIQNSDNQIVLQVRRKEQDELLELPVTLSGKPVKLGIQWQTDEADPSVIVVSDIIESSPAALAKLKINDRIYEIAGKQVRNSDEFRKLASTQKLPFSLLVEREGRLQKIEVQSIR</sequence>
<comment type="caution">
    <text evidence="2">The sequence shown here is derived from an EMBL/GenBank/DDBJ whole genome shotgun (WGS) entry which is preliminary data.</text>
</comment>
<evidence type="ECO:0000259" key="1">
    <source>
        <dbReference type="PROSITE" id="PS50106"/>
    </source>
</evidence>
<dbReference type="EMBL" id="DQAY01000118">
    <property type="protein sequence ID" value="HCO25169.1"/>
    <property type="molecule type" value="Genomic_DNA"/>
</dbReference>
<proteinExistence type="predicted"/>
<dbReference type="AlphaFoldDB" id="A0A3D3R8R5"/>
<dbReference type="InterPro" id="IPR001478">
    <property type="entry name" value="PDZ"/>
</dbReference>
<dbReference type="InterPro" id="IPR007484">
    <property type="entry name" value="Peptidase_M28"/>
</dbReference>
<dbReference type="Pfam" id="PF04389">
    <property type="entry name" value="Peptidase_M28"/>
    <property type="match status" value="1"/>
</dbReference>
<evidence type="ECO:0000313" key="2">
    <source>
        <dbReference type="EMBL" id="HCO25169.1"/>
    </source>
</evidence>
<dbReference type="InterPro" id="IPR041489">
    <property type="entry name" value="PDZ_6"/>
</dbReference>
<dbReference type="SMART" id="SM00228">
    <property type="entry name" value="PDZ"/>
    <property type="match status" value="2"/>
</dbReference>
<dbReference type="Pfam" id="PF13180">
    <property type="entry name" value="PDZ_2"/>
    <property type="match status" value="1"/>
</dbReference>
<evidence type="ECO:0000313" key="3">
    <source>
        <dbReference type="Proteomes" id="UP000263642"/>
    </source>
</evidence>
<dbReference type="InterPro" id="IPR036034">
    <property type="entry name" value="PDZ_sf"/>
</dbReference>